<organism evidence="4 5">
    <name type="scientific">Mycolicibacterium litorale</name>
    <dbReference type="NCBI Taxonomy" id="758802"/>
    <lineage>
        <taxon>Bacteria</taxon>
        <taxon>Bacillati</taxon>
        <taxon>Actinomycetota</taxon>
        <taxon>Actinomycetes</taxon>
        <taxon>Mycobacteriales</taxon>
        <taxon>Mycobacteriaceae</taxon>
        <taxon>Mycolicibacterium</taxon>
    </lineage>
</organism>
<sequence length="909" mass="96744">MTRTVLRGRSDAMSRALDALRRSARTGQGAVVAISGEPGIGKSAVLRDLVEQASRAGFLVGAGKAEHGDQIAPGAPLLVALRSGPRPLLSGEAFAGLASLYDKPLWLVDRISALVEDLAADAPVLIAIDDMHWADRLTRFALRVLPARLARSPVVWAVTSRKMPGDPLAEVIADIDDDTAIVGVSLGPLPGADIEALAADRLGAAPSAQTRALLARVGGNPFWAVQVLDGLARRRGHADEAGGLAAELAVGVRSRLADFTAEAAALVRLVAVWGRPLDIEDATQLLGISEADAAARIDESAANGLLTSDGAEVGFAHDLVREAVYAAIAPDDRRALHRACARHIVGKDGSILCAARHFRASAVKDDEEAILALEKAARESASIPGQAVELAEQAFALTSVGHPLWLLAGERTVETLVKVQRETEALAVADRLLAVAVEPETVARLELQACLALWCAGESSELERRASAALARRDASAEVRARLSAVRALGASRVQSTSAAEGLAKSALAEGRRLADQHAQRMALVALIEVARNEGRHRLALDRFADLRRLSDTAYQAEEIRTLQHLDRYDEAEAMLAKIREAQDGADSRLPSVLYAQMWQDHNLARFDAADAGARTLLRLAEETGNSRYRLSARLVLTAVAMYRGDRPAATQLLELGHAESTDDGLHRCSSLLRGWLKAGAGDFTASVAILAPLLDDPENARAAWMWSPPWMRTLAAIGLNAGDRSFCAGTARMAETAAQRNPGVASVEGTALHIRGLLDADIDMLAEAVRVLRGSPRPLLIADALRDLGATQLNQDGDGVTALTEAADIYQRVGAVSGSRAVAKILREHGVRGARPAGPRPSTGWSSLTDTEHRVVELISSGHTNRSAAMELGVSPNTVNAHLRSVFRKLEVRSRVQLTIAFRERATQ</sequence>
<dbReference type="InterPro" id="IPR000792">
    <property type="entry name" value="Tscrpt_reg_LuxR_C"/>
</dbReference>
<evidence type="ECO:0000256" key="1">
    <source>
        <dbReference type="ARBA" id="ARBA00022741"/>
    </source>
</evidence>
<dbReference type="GO" id="GO:0004016">
    <property type="term" value="F:adenylate cyclase activity"/>
    <property type="evidence" value="ECO:0007669"/>
    <property type="project" value="TreeGrafter"/>
</dbReference>
<dbReference type="InterPro" id="IPR041664">
    <property type="entry name" value="AAA_16"/>
</dbReference>
<evidence type="ECO:0000259" key="3">
    <source>
        <dbReference type="PROSITE" id="PS50043"/>
    </source>
</evidence>
<dbReference type="Pfam" id="PF13191">
    <property type="entry name" value="AAA_16"/>
    <property type="match status" value="1"/>
</dbReference>
<keyword evidence="1" id="KW-0547">Nucleotide-binding</keyword>
<keyword evidence="2" id="KW-0067">ATP-binding</keyword>
<name>A0AAD1INF8_9MYCO</name>
<dbReference type="Proteomes" id="UP000466607">
    <property type="component" value="Chromosome"/>
</dbReference>
<dbReference type="GO" id="GO:0005524">
    <property type="term" value="F:ATP binding"/>
    <property type="evidence" value="ECO:0007669"/>
    <property type="project" value="UniProtKB-KW"/>
</dbReference>
<dbReference type="Pfam" id="PF00196">
    <property type="entry name" value="GerE"/>
    <property type="match status" value="1"/>
</dbReference>
<dbReference type="PROSITE" id="PS50043">
    <property type="entry name" value="HTH_LUXR_2"/>
    <property type="match status" value="1"/>
</dbReference>
<dbReference type="PANTHER" id="PTHR16305">
    <property type="entry name" value="TESTICULAR SOLUBLE ADENYLYL CYCLASE"/>
    <property type="match status" value="1"/>
</dbReference>
<dbReference type="InterPro" id="IPR016032">
    <property type="entry name" value="Sig_transdc_resp-reg_C-effctor"/>
</dbReference>
<dbReference type="EMBL" id="AP022586">
    <property type="protein sequence ID" value="BBY18141.1"/>
    <property type="molecule type" value="Genomic_DNA"/>
</dbReference>
<dbReference type="AlphaFoldDB" id="A0AAD1INF8"/>
<dbReference type="CDD" id="cd06170">
    <property type="entry name" value="LuxR_C_like"/>
    <property type="match status" value="1"/>
</dbReference>
<dbReference type="InterPro" id="IPR036388">
    <property type="entry name" value="WH-like_DNA-bd_sf"/>
</dbReference>
<keyword evidence="5" id="KW-1185">Reference proteome</keyword>
<dbReference type="GO" id="GO:0006355">
    <property type="term" value="P:regulation of DNA-templated transcription"/>
    <property type="evidence" value="ECO:0007669"/>
    <property type="project" value="InterPro"/>
</dbReference>
<proteinExistence type="predicted"/>
<evidence type="ECO:0000313" key="5">
    <source>
        <dbReference type="Proteomes" id="UP000466607"/>
    </source>
</evidence>
<dbReference type="GO" id="GO:0005737">
    <property type="term" value="C:cytoplasm"/>
    <property type="evidence" value="ECO:0007669"/>
    <property type="project" value="TreeGrafter"/>
</dbReference>
<dbReference type="PRINTS" id="PR00038">
    <property type="entry name" value="HTHLUXR"/>
</dbReference>
<dbReference type="PANTHER" id="PTHR16305:SF35">
    <property type="entry name" value="TRANSCRIPTIONAL ACTIVATOR DOMAIN"/>
    <property type="match status" value="1"/>
</dbReference>
<dbReference type="SUPFAM" id="SSF46894">
    <property type="entry name" value="C-terminal effector domain of the bipartite response regulators"/>
    <property type="match status" value="1"/>
</dbReference>
<dbReference type="GO" id="GO:0003677">
    <property type="term" value="F:DNA binding"/>
    <property type="evidence" value="ECO:0007669"/>
    <property type="project" value="InterPro"/>
</dbReference>
<evidence type="ECO:0000313" key="4">
    <source>
        <dbReference type="EMBL" id="BBY18141.1"/>
    </source>
</evidence>
<accession>A0AAD1INF8</accession>
<dbReference type="SUPFAM" id="SSF52540">
    <property type="entry name" value="P-loop containing nucleoside triphosphate hydrolases"/>
    <property type="match status" value="1"/>
</dbReference>
<dbReference type="SMART" id="SM00421">
    <property type="entry name" value="HTH_LUXR"/>
    <property type="match status" value="1"/>
</dbReference>
<gene>
    <name evidence="4" type="ORF">MLIT_37330</name>
</gene>
<feature type="domain" description="HTH luxR-type" evidence="3">
    <location>
        <begin position="842"/>
        <end position="907"/>
    </location>
</feature>
<evidence type="ECO:0000256" key="2">
    <source>
        <dbReference type="ARBA" id="ARBA00022840"/>
    </source>
</evidence>
<dbReference type="Gene3D" id="1.10.10.10">
    <property type="entry name" value="Winged helix-like DNA-binding domain superfamily/Winged helix DNA-binding domain"/>
    <property type="match status" value="1"/>
</dbReference>
<protein>
    <submittedName>
        <fullName evidence="4">LuxR family transcriptional regulator</fullName>
    </submittedName>
</protein>
<dbReference type="InterPro" id="IPR027417">
    <property type="entry name" value="P-loop_NTPase"/>
</dbReference>
<reference evidence="4 5" key="1">
    <citation type="journal article" date="2019" name="Emerg. Microbes Infect.">
        <title>Comprehensive subspecies identification of 175 nontuberculous mycobacteria species based on 7547 genomic profiles.</title>
        <authorList>
            <person name="Matsumoto Y."/>
            <person name="Kinjo T."/>
            <person name="Motooka D."/>
            <person name="Nabeya D."/>
            <person name="Jung N."/>
            <person name="Uechi K."/>
            <person name="Horii T."/>
            <person name="Iida T."/>
            <person name="Fujita J."/>
            <person name="Nakamura S."/>
        </authorList>
    </citation>
    <scope>NUCLEOTIDE SEQUENCE [LARGE SCALE GENOMIC DNA]</scope>
    <source>
        <strain evidence="4 5">JCM 17423</strain>
    </source>
</reference>
<dbReference type="RefSeq" id="WP_134057882.1">
    <property type="nucleotide sequence ID" value="NZ_AP022586.1"/>
</dbReference>